<keyword evidence="2" id="KW-1185">Reference proteome</keyword>
<sequence length="187" mass="20604">MRPSASPDRAAVRCDSRRAISLPRRAGTTSPLHRMSPFAFPPLHLTLWERGGCLHCRWVAPGVQASFLRSGRVLGLPPPRSGLNRAGARRQPPFWFLVVAEETRCFLPSCYSTLTSVFTAYVGRISAHWSVSCCLLLGLRDAIILAGPRSRLRTVALGMQLHGLQTTPPITPKRYAPVPDNRRGVKA</sequence>
<dbReference type="Proteomes" id="UP001066276">
    <property type="component" value="Chromosome 2_2"/>
</dbReference>
<protein>
    <submittedName>
        <fullName evidence="1">Uncharacterized protein</fullName>
    </submittedName>
</protein>
<dbReference type="EMBL" id="JANPWB010000004">
    <property type="protein sequence ID" value="KAJ1194400.1"/>
    <property type="molecule type" value="Genomic_DNA"/>
</dbReference>
<evidence type="ECO:0000313" key="1">
    <source>
        <dbReference type="EMBL" id="KAJ1194400.1"/>
    </source>
</evidence>
<gene>
    <name evidence="1" type="ORF">NDU88_003689</name>
</gene>
<name>A0AAV7V272_PLEWA</name>
<comment type="caution">
    <text evidence="1">The sequence shown here is derived from an EMBL/GenBank/DDBJ whole genome shotgun (WGS) entry which is preliminary data.</text>
</comment>
<organism evidence="1 2">
    <name type="scientific">Pleurodeles waltl</name>
    <name type="common">Iberian ribbed newt</name>
    <dbReference type="NCBI Taxonomy" id="8319"/>
    <lineage>
        <taxon>Eukaryota</taxon>
        <taxon>Metazoa</taxon>
        <taxon>Chordata</taxon>
        <taxon>Craniata</taxon>
        <taxon>Vertebrata</taxon>
        <taxon>Euteleostomi</taxon>
        <taxon>Amphibia</taxon>
        <taxon>Batrachia</taxon>
        <taxon>Caudata</taxon>
        <taxon>Salamandroidea</taxon>
        <taxon>Salamandridae</taxon>
        <taxon>Pleurodelinae</taxon>
        <taxon>Pleurodeles</taxon>
    </lineage>
</organism>
<accession>A0AAV7V272</accession>
<evidence type="ECO:0000313" key="2">
    <source>
        <dbReference type="Proteomes" id="UP001066276"/>
    </source>
</evidence>
<dbReference type="AlphaFoldDB" id="A0AAV7V272"/>
<reference evidence="1" key="1">
    <citation type="journal article" date="2022" name="bioRxiv">
        <title>Sequencing and chromosome-scale assembly of the giantPleurodeles waltlgenome.</title>
        <authorList>
            <person name="Brown T."/>
            <person name="Elewa A."/>
            <person name="Iarovenko S."/>
            <person name="Subramanian E."/>
            <person name="Araus A.J."/>
            <person name="Petzold A."/>
            <person name="Susuki M."/>
            <person name="Suzuki K.-i.T."/>
            <person name="Hayashi T."/>
            <person name="Toyoda A."/>
            <person name="Oliveira C."/>
            <person name="Osipova E."/>
            <person name="Leigh N.D."/>
            <person name="Simon A."/>
            <person name="Yun M.H."/>
        </authorList>
    </citation>
    <scope>NUCLEOTIDE SEQUENCE</scope>
    <source>
        <strain evidence="1">20211129_DDA</strain>
        <tissue evidence="1">Liver</tissue>
    </source>
</reference>
<proteinExistence type="predicted"/>